<keyword evidence="8" id="KW-0812">Transmembrane</keyword>
<evidence type="ECO:0000313" key="12">
    <source>
        <dbReference type="RefSeq" id="XP_018497025.1"/>
    </source>
</evidence>
<dbReference type="PANTHER" id="PTHR12289:SF41">
    <property type="entry name" value="FAILED AXON CONNECTIONS-RELATED"/>
    <property type="match status" value="1"/>
</dbReference>
<comment type="similarity">
    <text evidence="2">Belongs to the metaxin family.</text>
</comment>
<dbReference type="GO" id="GO:0001401">
    <property type="term" value="C:SAM complex"/>
    <property type="evidence" value="ECO:0007669"/>
    <property type="project" value="InterPro"/>
</dbReference>
<keyword evidence="6" id="KW-0496">Mitochondrion</keyword>
<evidence type="ECO:0000259" key="9">
    <source>
        <dbReference type="Pfam" id="PF10568"/>
    </source>
</evidence>
<evidence type="ECO:0000256" key="7">
    <source>
        <dbReference type="ARBA" id="ARBA00023136"/>
    </source>
</evidence>
<dbReference type="InterPro" id="IPR033468">
    <property type="entry name" value="Metaxin_GST"/>
</dbReference>
<dbReference type="InterPro" id="IPR036282">
    <property type="entry name" value="Glutathione-S-Trfase_C_sf"/>
</dbReference>
<feature type="domain" description="Mitochondrial outer membrane transport complex Sam37/metaxin N-terminal" evidence="9">
    <location>
        <begin position="19"/>
        <end position="139"/>
    </location>
</feature>
<dbReference type="GeneID" id="100897664"/>
<evidence type="ECO:0000256" key="3">
    <source>
        <dbReference type="ARBA" id="ARBA00022448"/>
    </source>
</evidence>
<feature type="transmembrane region" description="Helical" evidence="8">
    <location>
        <begin position="251"/>
        <end position="271"/>
    </location>
</feature>
<dbReference type="GO" id="GO:0007005">
    <property type="term" value="P:mitochondrion organization"/>
    <property type="evidence" value="ECO:0007669"/>
    <property type="project" value="TreeGrafter"/>
</dbReference>
<evidence type="ECO:0000256" key="8">
    <source>
        <dbReference type="SAM" id="Phobius"/>
    </source>
</evidence>
<organism evidence="11 12">
    <name type="scientific">Galendromus occidentalis</name>
    <name type="common">western predatory mite</name>
    <dbReference type="NCBI Taxonomy" id="34638"/>
    <lineage>
        <taxon>Eukaryota</taxon>
        <taxon>Metazoa</taxon>
        <taxon>Ecdysozoa</taxon>
        <taxon>Arthropoda</taxon>
        <taxon>Chelicerata</taxon>
        <taxon>Arachnida</taxon>
        <taxon>Acari</taxon>
        <taxon>Parasitiformes</taxon>
        <taxon>Mesostigmata</taxon>
        <taxon>Gamasina</taxon>
        <taxon>Phytoseioidea</taxon>
        <taxon>Phytoseiidae</taxon>
        <taxon>Typhlodrominae</taxon>
        <taxon>Galendromus</taxon>
    </lineage>
</organism>
<reference evidence="12" key="1">
    <citation type="submission" date="2025-08" db="UniProtKB">
        <authorList>
            <consortium name="RefSeq"/>
        </authorList>
    </citation>
    <scope>IDENTIFICATION</scope>
</reference>
<keyword evidence="11" id="KW-1185">Reference proteome</keyword>
<keyword evidence="8" id="KW-1133">Transmembrane helix</keyword>
<comment type="subcellular location">
    <subcellularLocation>
        <location evidence="1">Mitochondrion outer membrane</location>
    </subcellularLocation>
</comment>
<evidence type="ECO:0000256" key="6">
    <source>
        <dbReference type="ARBA" id="ARBA00023128"/>
    </source>
</evidence>
<gene>
    <name evidence="12" type="primary">LOC100897664</name>
</gene>
<dbReference type="KEGG" id="goe:100897664"/>
<dbReference type="Proteomes" id="UP000694867">
    <property type="component" value="Unplaced"/>
</dbReference>
<accession>A0AAJ7PAR4</accession>
<protein>
    <submittedName>
        <fullName evidence="12">Metaxin-1</fullName>
    </submittedName>
</protein>
<dbReference type="AlphaFoldDB" id="A0AAJ7PAR4"/>
<sequence length="282" mass="31960">MELSIWRGEWGLGSVSIECLEALVYSKIVQAVQKIHVRKYVFSSDMSPWLWVSSSGKSVVGASSIISYLKSENLDADCNLTQKERADILAYKNMIKYKIAPALKYAMWCDERNYCEVIRPTFAKIYTFPSNYSMPGRLQRAALLEAWGRFGECATPNEMETKLNRKARECMTALSERLGKSSYFFGSKPTSFDAYVFAYLSLIVKTPLPNASLNGHLNTFSNLVEFESRIHNRFVASEVRRRAAGRTRPEWVGVVLSLSFAASVMFSYAIVKGILHIDFKTE</sequence>
<dbReference type="SUPFAM" id="SSF47616">
    <property type="entry name" value="GST C-terminal domain-like"/>
    <property type="match status" value="1"/>
</dbReference>
<dbReference type="GO" id="GO:0015031">
    <property type="term" value="P:protein transport"/>
    <property type="evidence" value="ECO:0007669"/>
    <property type="project" value="UniProtKB-KW"/>
</dbReference>
<keyword evidence="3" id="KW-0813">Transport</keyword>
<keyword evidence="7 8" id="KW-0472">Membrane</keyword>
<evidence type="ECO:0000256" key="4">
    <source>
        <dbReference type="ARBA" id="ARBA00022787"/>
    </source>
</evidence>
<name>A0AAJ7PAR4_9ACAR</name>
<dbReference type="PANTHER" id="PTHR12289">
    <property type="entry name" value="METAXIN RELATED"/>
    <property type="match status" value="1"/>
</dbReference>
<evidence type="ECO:0000256" key="5">
    <source>
        <dbReference type="ARBA" id="ARBA00022927"/>
    </source>
</evidence>
<feature type="domain" description="Metaxin glutathione S-transferase" evidence="10">
    <location>
        <begin position="167"/>
        <end position="230"/>
    </location>
</feature>
<dbReference type="InterPro" id="IPR050931">
    <property type="entry name" value="Mito_Protein_Transport_Metaxin"/>
</dbReference>
<evidence type="ECO:0000256" key="2">
    <source>
        <dbReference type="ARBA" id="ARBA00009170"/>
    </source>
</evidence>
<dbReference type="Gene3D" id="1.20.1050.10">
    <property type="match status" value="1"/>
</dbReference>
<dbReference type="InterPro" id="IPR019564">
    <property type="entry name" value="Sam37/metaxin_N"/>
</dbReference>
<dbReference type="Pfam" id="PF17171">
    <property type="entry name" value="GST_C_6"/>
    <property type="match status" value="1"/>
</dbReference>
<dbReference type="RefSeq" id="XP_018497025.1">
    <property type="nucleotide sequence ID" value="XM_018641509.1"/>
</dbReference>
<evidence type="ECO:0000256" key="1">
    <source>
        <dbReference type="ARBA" id="ARBA00004294"/>
    </source>
</evidence>
<keyword evidence="5" id="KW-0653">Protein transport</keyword>
<proteinExistence type="inferred from homology"/>
<evidence type="ECO:0000259" key="10">
    <source>
        <dbReference type="Pfam" id="PF17171"/>
    </source>
</evidence>
<keyword evidence="4" id="KW-1000">Mitochondrion outer membrane</keyword>
<dbReference type="Pfam" id="PF10568">
    <property type="entry name" value="Tom37"/>
    <property type="match status" value="1"/>
</dbReference>
<evidence type="ECO:0000313" key="11">
    <source>
        <dbReference type="Proteomes" id="UP000694867"/>
    </source>
</evidence>